<accession>A0A1E7FJ24</accession>
<evidence type="ECO:0000313" key="1">
    <source>
        <dbReference type="EMBL" id="OEU17783.1"/>
    </source>
</evidence>
<dbReference type="Proteomes" id="UP000095751">
    <property type="component" value="Unassembled WGS sequence"/>
</dbReference>
<dbReference type="OrthoDB" id="10662496at2759"/>
<dbReference type="InParanoid" id="A0A1E7FJ24"/>
<organism evidence="1 2">
    <name type="scientific">Fragilariopsis cylindrus CCMP1102</name>
    <dbReference type="NCBI Taxonomy" id="635003"/>
    <lineage>
        <taxon>Eukaryota</taxon>
        <taxon>Sar</taxon>
        <taxon>Stramenopiles</taxon>
        <taxon>Ochrophyta</taxon>
        <taxon>Bacillariophyta</taxon>
        <taxon>Bacillariophyceae</taxon>
        <taxon>Bacillariophycidae</taxon>
        <taxon>Bacillariales</taxon>
        <taxon>Bacillariaceae</taxon>
        <taxon>Fragilariopsis</taxon>
    </lineage>
</organism>
<dbReference type="Gene3D" id="3.40.50.1110">
    <property type="entry name" value="SGNH hydrolase"/>
    <property type="match status" value="1"/>
</dbReference>
<evidence type="ECO:0000313" key="2">
    <source>
        <dbReference type="Proteomes" id="UP000095751"/>
    </source>
</evidence>
<proteinExistence type="predicted"/>
<keyword evidence="2" id="KW-1185">Reference proteome</keyword>
<reference evidence="1 2" key="1">
    <citation type="submission" date="2016-09" db="EMBL/GenBank/DDBJ databases">
        <title>Extensive genetic diversity and differential bi-allelic expression allows diatom success in the polar Southern Ocean.</title>
        <authorList>
            <consortium name="DOE Joint Genome Institute"/>
            <person name="Mock T."/>
            <person name="Otillar R.P."/>
            <person name="Strauss J."/>
            <person name="Dupont C."/>
            <person name="Frickenhaus S."/>
            <person name="Maumus F."/>
            <person name="Mcmullan M."/>
            <person name="Sanges R."/>
            <person name="Schmutz J."/>
            <person name="Toseland A."/>
            <person name="Valas R."/>
            <person name="Veluchamy A."/>
            <person name="Ward B.J."/>
            <person name="Allen A."/>
            <person name="Barry K."/>
            <person name="Falciatore A."/>
            <person name="Ferrante M."/>
            <person name="Fortunato A.E."/>
            <person name="Gloeckner G."/>
            <person name="Gruber A."/>
            <person name="Hipkin R."/>
            <person name="Janech M."/>
            <person name="Kroth P."/>
            <person name="Leese F."/>
            <person name="Lindquist E."/>
            <person name="Lyon B.R."/>
            <person name="Martin J."/>
            <person name="Mayer C."/>
            <person name="Parker M."/>
            <person name="Quesneville H."/>
            <person name="Raymond J."/>
            <person name="Uhlig C."/>
            <person name="Valentin K.U."/>
            <person name="Worden A.Z."/>
            <person name="Armbrust E.V."/>
            <person name="Bowler C."/>
            <person name="Green B."/>
            <person name="Moulton V."/>
            <person name="Van Oosterhout C."/>
            <person name="Grigoriev I."/>
        </authorList>
    </citation>
    <scope>NUCLEOTIDE SEQUENCE [LARGE SCALE GENOMIC DNA]</scope>
    <source>
        <strain evidence="1 2">CCMP1102</strain>
    </source>
</reference>
<dbReference type="EMBL" id="KV784357">
    <property type="protein sequence ID" value="OEU17783.1"/>
    <property type="molecule type" value="Genomic_DNA"/>
</dbReference>
<dbReference type="KEGG" id="fcy:FRACYDRAFT_238208"/>
<dbReference type="InterPro" id="IPR036514">
    <property type="entry name" value="SGNH_hydro_sf"/>
</dbReference>
<name>A0A1E7FJ24_9STRA</name>
<dbReference type="SUPFAM" id="SSF52266">
    <property type="entry name" value="SGNH hydrolase"/>
    <property type="match status" value="1"/>
</dbReference>
<sequence length="170" mass="19640">MAHHVNLWLNDEWKVSQAIVVRYIKAALPRHCSKTVIANGQWAIGKLPNGVSYKNVSPIQFPNYQAEVAAMISYLQTNGTENFYLRSIHYNSFGHFKLTCPPTDWRTPPVIDRYNDILQNLSSTMNVPYIDTNFIIQPMWDSAEDFCHYRRDKTAAAEALYMTGKLIFDY</sequence>
<gene>
    <name evidence="1" type="ORF">FRACYDRAFT_238208</name>
</gene>
<protein>
    <submittedName>
        <fullName evidence="1">Uncharacterized protein</fullName>
    </submittedName>
</protein>
<dbReference type="AlphaFoldDB" id="A0A1E7FJ24"/>